<reference evidence="1 2" key="1">
    <citation type="journal article" date="2011" name="J. Bacteriol.">
        <title>Genome sequence of strain IMCC3088, a proteorhodopsin-containing marine bacterium belonging to the OM60/NOR5 clade.</title>
        <authorList>
            <person name="Jang Y."/>
            <person name="Oh H.M."/>
            <person name="Kang I."/>
            <person name="Lee K."/>
            <person name="Yang S.J."/>
            <person name="Cho J.C."/>
        </authorList>
    </citation>
    <scope>NUCLEOTIDE SEQUENCE [LARGE SCALE GENOMIC DNA]</scope>
    <source>
        <strain evidence="1 2">IMCC3088</strain>
    </source>
</reference>
<protein>
    <submittedName>
        <fullName evidence="1">Uncharacterized protein</fullName>
    </submittedName>
</protein>
<dbReference type="AlphaFoldDB" id="F3L378"/>
<keyword evidence="2" id="KW-1185">Reference proteome</keyword>
<evidence type="ECO:0000313" key="1">
    <source>
        <dbReference type="EMBL" id="EGG29229.1"/>
    </source>
</evidence>
<evidence type="ECO:0000313" key="2">
    <source>
        <dbReference type="Proteomes" id="UP000005615"/>
    </source>
</evidence>
<name>F3L378_9GAMM</name>
<organism evidence="1 2">
    <name type="scientific">Aequoribacter fuscus</name>
    <dbReference type="NCBI Taxonomy" id="2518989"/>
    <lineage>
        <taxon>Bacteria</taxon>
        <taxon>Pseudomonadati</taxon>
        <taxon>Pseudomonadota</taxon>
        <taxon>Gammaproteobacteria</taxon>
        <taxon>Cellvibrionales</taxon>
        <taxon>Halieaceae</taxon>
        <taxon>Aequoribacter</taxon>
    </lineage>
</organism>
<dbReference type="STRING" id="2518989.IMCC3088_2070"/>
<proteinExistence type="predicted"/>
<dbReference type="Proteomes" id="UP000005615">
    <property type="component" value="Unassembled WGS sequence"/>
</dbReference>
<gene>
    <name evidence="1" type="ORF">IMCC3088_2070</name>
</gene>
<comment type="caution">
    <text evidence="1">The sequence shown here is derived from an EMBL/GenBank/DDBJ whole genome shotgun (WGS) entry which is preliminary data.</text>
</comment>
<dbReference type="EMBL" id="AEIG01000061">
    <property type="protein sequence ID" value="EGG29229.1"/>
    <property type="molecule type" value="Genomic_DNA"/>
</dbReference>
<dbReference type="RefSeq" id="WP_009576245.1">
    <property type="nucleotide sequence ID" value="NZ_AEIG01000061.1"/>
</dbReference>
<sequence length="104" mass="11035">MSASRCLMGVLFASFLLTTVAPQCLAWSRYQAEQSSVPSGARVLVPTPQRSLIAPKIANKEKAAVAKAVEQHGGKALGVAAVEGGYKVRLLLPEGRLKTVFVEL</sequence>
<accession>F3L378</accession>